<keyword evidence="6" id="KW-0238">DNA-binding</keyword>
<evidence type="ECO:0000256" key="2">
    <source>
        <dbReference type="ARBA" id="ARBA00022490"/>
    </source>
</evidence>
<dbReference type="SUPFAM" id="SSF52172">
    <property type="entry name" value="CheY-like"/>
    <property type="match status" value="1"/>
</dbReference>
<dbReference type="Pfam" id="PF00072">
    <property type="entry name" value="Response_reg"/>
    <property type="match status" value="1"/>
</dbReference>
<dbReference type="InterPro" id="IPR051552">
    <property type="entry name" value="HptR"/>
</dbReference>
<dbReference type="InterPro" id="IPR009057">
    <property type="entry name" value="Homeodomain-like_sf"/>
</dbReference>
<dbReference type="Proteomes" id="UP001225034">
    <property type="component" value="Unassembled WGS sequence"/>
</dbReference>
<evidence type="ECO:0000256" key="3">
    <source>
        <dbReference type="ARBA" id="ARBA00022553"/>
    </source>
</evidence>
<comment type="subcellular location">
    <subcellularLocation>
        <location evidence="1">Cytoplasm</location>
    </subcellularLocation>
</comment>
<keyword evidence="5" id="KW-0805">Transcription regulation</keyword>
<keyword evidence="3 8" id="KW-0597">Phosphoprotein</keyword>
<dbReference type="InterPro" id="IPR018060">
    <property type="entry name" value="HTH_AraC"/>
</dbReference>
<dbReference type="SMART" id="SM00342">
    <property type="entry name" value="HTH_ARAC"/>
    <property type="match status" value="1"/>
</dbReference>
<keyword evidence="12" id="KW-1185">Reference proteome</keyword>
<proteinExistence type="predicted"/>
<gene>
    <name evidence="11" type="ORF">J2S05_002040</name>
</gene>
<organism evidence="11 12">
    <name type="scientific">Alkalicoccobacillus murimartini</name>
    <dbReference type="NCBI Taxonomy" id="171685"/>
    <lineage>
        <taxon>Bacteria</taxon>
        <taxon>Bacillati</taxon>
        <taxon>Bacillota</taxon>
        <taxon>Bacilli</taxon>
        <taxon>Bacillales</taxon>
        <taxon>Bacillaceae</taxon>
        <taxon>Alkalicoccobacillus</taxon>
    </lineage>
</organism>
<evidence type="ECO:0000256" key="5">
    <source>
        <dbReference type="ARBA" id="ARBA00023015"/>
    </source>
</evidence>
<evidence type="ECO:0000256" key="7">
    <source>
        <dbReference type="ARBA" id="ARBA00023163"/>
    </source>
</evidence>
<keyword evidence="2" id="KW-0963">Cytoplasm</keyword>
<dbReference type="PANTHER" id="PTHR42713">
    <property type="entry name" value="HISTIDINE KINASE-RELATED"/>
    <property type="match status" value="1"/>
</dbReference>
<evidence type="ECO:0000313" key="11">
    <source>
        <dbReference type="EMBL" id="MDQ0207241.1"/>
    </source>
</evidence>
<reference evidence="11 12" key="1">
    <citation type="submission" date="2023-07" db="EMBL/GenBank/DDBJ databases">
        <title>Genomic Encyclopedia of Type Strains, Phase IV (KMG-IV): sequencing the most valuable type-strain genomes for metagenomic binning, comparative biology and taxonomic classification.</title>
        <authorList>
            <person name="Goeker M."/>
        </authorList>
    </citation>
    <scope>NUCLEOTIDE SEQUENCE [LARGE SCALE GENOMIC DNA]</scope>
    <source>
        <strain evidence="11 12">DSM 19154</strain>
    </source>
</reference>
<dbReference type="InterPro" id="IPR018062">
    <property type="entry name" value="HTH_AraC-typ_CS"/>
</dbReference>
<feature type="modified residue" description="4-aspartylphosphate" evidence="8">
    <location>
        <position position="55"/>
    </location>
</feature>
<dbReference type="CDD" id="cd17536">
    <property type="entry name" value="REC_YesN-like"/>
    <property type="match status" value="1"/>
</dbReference>
<dbReference type="PROSITE" id="PS00041">
    <property type="entry name" value="HTH_ARAC_FAMILY_1"/>
    <property type="match status" value="1"/>
</dbReference>
<dbReference type="RefSeq" id="WP_306982374.1">
    <property type="nucleotide sequence ID" value="NZ_JAUSUA010000002.1"/>
</dbReference>
<comment type="caution">
    <text evidence="11">The sequence shown here is derived from an EMBL/GenBank/DDBJ whole genome shotgun (WGS) entry which is preliminary data.</text>
</comment>
<dbReference type="InterPro" id="IPR001789">
    <property type="entry name" value="Sig_transdc_resp-reg_receiver"/>
</dbReference>
<evidence type="ECO:0000313" key="12">
    <source>
        <dbReference type="Proteomes" id="UP001225034"/>
    </source>
</evidence>
<dbReference type="EMBL" id="JAUSUA010000002">
    <property type="protein sequence ID" value="MDQ0207241.1"/>
    <property type="molecule type" value="Genomic_DNA"/>
</dbReference>
<dbReference type="InterPro" id="IPR011006">
    <property type="entry name" value="CheY-like_superfamily"/>
</dbReference>
<feature type="domain" description="HTH araC/xylS-type" evidence="9">
    <location>
        <begin position="431"/>
        <end position="529"/>
    </location>
</feature>
<dbReference type="PROSITE" id="PS50110">
    <property type="entry name" value="RESPONSE_REGULATORY"/>
    <property type="match status" value="1"/>
</dbReference>
<sequence length="533" mass="62282">MWKVVIIDDDERVLRGLKMIIPWDQLECEWVGQAKNGEQGLELIQRTTPDLVITDIYMPIKNGLEMVEELRKSGFEGHVIILSGYSDFEYARKAMRLKINDYLSKPASRDTIKEVLKRTIGQMEEKNTEELRFSELRSKVMRYEPLIEKEWIKSVITESSIPKSPPEKAKKLIEKWEQCDHAVVMITSVEQKGRSPLLKKDWYLFRFVLGDVIKEAATRIFSEFHYAEFHSNQAALLIHLNREDHTEQMNKLNQLKDFVQKSLGAHLGIESIMTIGSITRDWRLAYQSTNEALHQLPLFEKQEQTEADLSGVKVPKELTIVNRQLSEAIRYADEESACAAIQLLYESIGTDSYHKQTAIRLGIELWALMTYSLYDIGIRIEDLFSEDYDIYKELTSLHSWDEFSELLKNNVINICKSQRWDENLKHRQLIEQMLDFIQDHMDQNITLQDLAEKLYISRNYLGKIFKQVVGESFKDYLLRVRMEKAKTMIQEGTYLIYEISENVGYGNPAYFSSAFKKYTGYTPTDLIQKRMKA</sequence>
<evidence type="ECO:0000256" key="1">
    <source>
        <dbReference type="ARBA" id="ARBA00004496"/>
    </source>
</evidence>
<keyword evidence="4" id="KW-0902">Two-component regulatory system</keyword>
<protein>
    <submittedName>
        <fullName evidence="11">Two-component system response regulator YesN</fullName>
    </submittedName>
</protein>
<feature type="domain" description="Response regulatory" evidence="10">
    <location>
        <begin position="3"/>
        <end position="120"/>
    </location>
</feature>
<evidence type="ECO:0000256" key="6">
    <source>
        <dbReference type="ARBA" id="ARBA00023125"/>
    </source>
</evidence>
<keyword evidence="7" id="KW-0804">Transcription</keyword>
<dbReference type="Pfam" id="PF12833">
    <property type="entry name" value="HTH_18"/>
    <property type="match status" value="1"/>
</dbReference>
<dbReference type="Gene3D" id="1.10.10.60">
    <property type="entry name" value="Homeodomain-like"/>
    <property type="match status" value="2"/>
</dbReference>
<evidence type="ECO:0000256" key="4">
    <source>
        <dbReference type="ARBA" id="ARBA00023012"/>
    </source>
</evidence>
<evidence type="ECO:0000259" key="10">
    <source>
        <dbReference type="PROSITE" id="PS50110"/>
    </source>
</evidence>
<dbReference type="Gene3D" id="3.40.50.2300">
    <property type="match status" value="1"/>
</dbReference>
<evidence type="ECO:0000259" key="9">
    <source>
        <dbReference type="PROSITE" id="PS01124"/>
    </source>
</evidence>
<name>A0ABT9YI95_9BACI</name>
<dbReference type="SMART" id="SM00448">
    <property type="entry name" value="REC"/>
    <property type="match status" value="1"/>
</dbReference>
<dbReference type="PROSITE" id="PS01124">
    <property type="entry name" value="HTH_ARAC_FAMILY_2"/>
    <property type="match status" value="1"/>
</dbReference>
<dbReference type="SUPFAM" id="SSF46689">
    <property type="entry name" value="Homeodomain-like"/>
    <property type="match status" value="2"/>
</dbReference>
<evidence type="ECO:0000256" key="8">
    <source>
        <dbReference type="PROSITE-ProRule" id="PRU00169"/>
    </source>
</evidence>
<dbReference type="PANTHER" id="PTHR42713:SF3">
    <property type="entry name" value="TRANSCRIPTIONAL REGULATORY PROTEIN HPTR"/>
    <property type="match status" value="1"/>
</dbReference>
<accession>A0ABT9YI95</accession>